<sequence length="786" mass="91522">MSSSSHFDGTATLGWSLLKADIESTAFVKGWHSEQKLQTLVSRITGKAFKFYENRSNTVQADYETLCELFNDRFDTVGYPLLMLKHLENIFPYPDELLDEFTDRIEELVEGAFQNESENAKEHLVIKYLTNACCDEEGKELVKAVAEGSVYVAKSYLCVLAKCNRYLKLNSLWEPEMENKRDDPNLQIEKNEDQDPMVKNQGREEFVDLDENVDTVQVHNDEPELYTPSKHLSEVECNGPMENDGADTNLMIEKTEDHSPVMLGQRKEQTPHKGETIEKVSNPAKEYYTTPYHSKDVMADAVYTMESPSPKYEPDWLSEDDEKIQSEESPSHNYKPDAICDADEKEQTLPTTPQCLNKPKINGGLKINERKVKVKEQTESPRLITRQKLHFMVQSIVDENNKLNRKILSNRRERIPEEDNNLSAEACIQKYDEAKQTQTKYEPGENKDTKIEEERTLSSKYEIKRASCQSRLNHHELKMLSDIIDRLAPTYVYRSDKWLTCELKSRKYRYWTTPPMVDERNTGETDSERKRQIAVQGSQQYFHGTMCYHPKEQTLKTEHFTQTDKELFRIDVSHERKETTSQSTQTTDDLQMVNGKDKKWTYDFTHTEIEQQTINAKCEHQMDIHVGEKKKGNTREEIKHNNLTNGKRETETEKKLYKVTRSSKTKTKKSNVVQKIKLEKRKLIYLRGNKETHSRKTIPTTSRTLIRRKERLDTPALQKTRSRFRKGLQKPTTKQMNKRKHCITVGKLVRNTNTYSTDINHECLVTDTQFSGSTAFEKDKWSLFAT</sequence>
<proteinExistence type="predicted"/>
<reference evidence="2" key="1">
    <citation type="submission" date="2021-03" db="EMBL/GenBank/DDBJ databases">
        <authorList>
            <person name="Bekaert M."/>
        </authorList>
    </citation>
    <scope>NUCLEOTIDE SEQUENCE</scope>
</reference>
<evidence type="ECO:0000313" key="3">
    <source>
        <dbReference type="Proteomes" id="UP000683360"/>
    </source>
</evidence>
<gene>
    <name evidence="2" type="ORF">MEDL_48415</name>
</gene>
<dbReference type="Proteomes" id="UP000683360">
    <property type="component" value="Unassembled WGS sequence"/>
</dbReference>
<evidence type="ECO:0000256" key="1">
    <source>
        <dbReference type="SAM" id="MobiDB-lite"/>
    </source>
</evidence>
<protein>
    <submittedName>
        <fullName evidence="2">Uncharacterized protein</fullName>
    </submittedName>
</protein>
<comment type="caution">
    <text evidence="2">The sequence shown here is derived from an EMBL/GenBank/DDBJ whole genome shotgun (WGS) entry which is preliminary data.</text>
</comment>
<feature type="region of interest" description="Disordered" evidence="1">
    <location>
        <begin position="306"/>
        <end position="336"/>
    </location>
</feature>
<keyword evidence="3" id="KW-1185">Reference proteome</keyword>
<dbReference type="EMBL" id="CAJPWZ010002330">
    <property type="protein sequence ID" value="CAG2235872.1"/>
    <property type="molecule type" value="Genomic_DNA"/>
</dbReference>
<evidence type="ECO:0000313" key="2">
    <source>
        <dbReference type="EMBL" id="CAG2235872.1"/>
    </source>
</evidence>
<organism evidence="2 3">
    <name type="scientific">Mytilus edulis</name>
    <name type="common">Blue mussel</name>
    <dbReference type="NCBI Taxonomy" id="6550"/>
    <lineage>
        <taxon>Eukaryota</taxon>
        <taxon>Metazoa</taxon>
        <taxon>Spiralia</taxon>
        <taxon>Lophotrochozoa</taxon>
        <taxon>Mollusca</taxon>
        <taxon>Bivalvia</taxon>
        <taxon>Autobranchia</taxon>
        <taxon>Pteriomorphia</taxon>
        <taxon>Mytilida</taxon>
        <taxon>Mytiloidea</taxon>
        <taxon>Mytilidae</taxon>
        <taxon>Mytilinae</taxon>
        <taxon>Mytilus</taxon>
    </lineage>
</organism>
<accession>A0A8S3TQ50</accession>
<name>A0A8S3TQ50_MYTED</name>
<dbReference type="AlphaFoldDB" id="A0A8S3TQ50"/>
<dbReference type="OrthoDB" id="6167348at2759"/>